<organism evidence="10">
    <name type="scientific">Ignavibacterium album</name>
    <dbReference type="NCBI Taxonomy" id="591197"/>
    <lineage>
        <taxon>Bacteria</taxon>
        <taxon>Pseudomonadati</taxon>
        <taxon>Ignavibacteriota</taxon>
        <taxon>Ignavibacteria</taxon>
        <taxon>Ignavibacteriales</taxon>
        <taxon>Ignavibacteriaceae</taxon>
        <taxon>Ignavibacterium</taxon>
    </lineage>
</organism>
<dbReference type="Pfam" id="PF02224">
    <property type="entry name" value="Cytidylate_kin"/>
    <property type="match status" value="1"/>
</dbReference>
<dbReference type="Gene3D" id="3.40.50.300">
    <property type="entry name" value="P-loop containing nucleotide triphosphate hydrolases"/>
    <property type="match status" value="1"/>
</dbReference>
<keyword evidence="3 8" id="KW-0547">Nucleotide-binding</keyword>
<keyword evidence="4 8" id="KW-0418">Kinase</keyword>
<sequence length="232" mass="25786">MSEKLIIAIDGPAGSGKSTTAKLLAKKLGYLYIDTGAMYRAVTLYAIKNNILNDEKKIIELASQLDIELKLEEGVTKVFVNGKDVSEEIRSLEVNQNVSPVSKIEGVRKILVEKQKQIGKNGGVVMEGRDITTVVFPNADVKVYLTASIDERTRRRSLEFAQKGQEVDIEKVKENILERDRIDSSRDVSPLTKSPDAIEIDTSNLTIEQQVDLILTESKKIAEKKGINLEIN</sequence>
<dbReference type="HAMAP" id="MF_00238">
    <property type="entry name" value="Cytidyl_kinase_type1"/>
    <property type="match status" value="1"/>
</dbReference>
<dbReference type="CDD" id="cd02020">
    <property type="entry name" value="CMPK"/>
    <property type="match status" value="1"/>
</dbReference>
<dbReference type="SUPFAM" id="SSF52540">
    <property type="entry name" value="P-loop containing nucleoside triphosphate hydrolases"/>
    <property type="match status" value="1"/>
</dbReference>
<dbReference type="NCBIfam" id="TIGR00017">
    <property type="entry name" value="cmk"/>
    <property type="match status" value="1"/>
</dbReference>
<evidence type="ECO:0000256" key="1">
    <source>
        <dbReference type="ARBA" id="ARBA00009427"/>
    </source>
</evidence>
<evidence type="ECO:0000256" key="7">
    <source>
        <dbReference type="ARBA" id="ARBA00048478"/>
    </source>
</evidence>
<comment type="similarity">
    <text evidence="1 8">Belongs to the cytidylate kinase family. Type 1 subfamily.</text>
</comment>
<dbReference type="PANTHER" id="PTHR21299">
    <property type="entry name" value="CYTIDYLATE KINASE/PANTOATE-BETA-ALANINE LIGASE"/>
    <property type="match status" value="1"/>
</dbReference>
<evidence type="ECO:0000256" key="8">
    <source>
        <dbReference type="HAMAP-Rule" id="MF_00238"/>
    </source>
</evidence>
<evidence type="ECO:0000259" key="9">
    <source>
        <dbReference type="Pfam" id="PF02224"/>
    </source>
</evidence>
<keyword evidence="8" id="KW-0963">Cytoplasm</keyword>
<dbReference type="GO" id="GO:0036431">
    <property type="term" value="F:dCMP kinase activity"/>
    <property type="evidence" value="ECO:0007669"/>
    <property type="project" value="InterPro"/>
</dbReference>
<dbReference type="AlphaFoldDB" id="A0A7V2ZKY8"/>
<dbReference type="PANTHER" id="PTHR21299:SF2">
    <property type="entry name" value="CYTIDYLATE KINASE"/>
    <property type="match status" value="1"/>
</dbReference>
<evidence type="ECO:0000256" key="6">
    <source>
        <dbReference type="ARBA" id="ARBA00047615"/>
    </source>
</evidence>
<evidence type="ECO:0000256" key="3">
    <source>
        <dbReference type="ARBA" id="ARBA00022741"/>
    </source>
</evidence>
<feature type="domain" description="Cytidylate kinase" evidence="9">
    <location>
        <begin position="7"/>
        <end position="218"/>
    </location>
</feature>
<evidence type="ECO:0000313" key="10">
    <source>
        <dbReference type="EMBL" id="HFI91778.1"/>
    </source>
</evidence>
<dbReference type="EC" id="2.7.4.25" evidence="8"/>
<name>A0A7V2ZKY8_9BACT</name>
<dbReference type="GO" id="GO:0006220">
    <property type="term" value="P:pyrimidine nucleotide metabolic process"/>
    <property type="evidence" value="ECO:0007669"/>
    <property type="project" value="UniProtKB-UniRule"/>
</dbReference>
<proteinExistence type="inferred from homology"/>
<comment type="subcellular location">
    <subcellularLocation>
        <location evidence="8">Cytoplasm</location>
    </subcellularLocation>
</comment>
<reference evidence="10" key="1">
    <citation type="journal article" date="2020" name="mSystems">
        <title>Genome- and Community-Level Interaction Insights into Carbon Utilization and Element Cycling Functions of Hydrothermarchaeota in Hydrothermal Sediment.</title>
        <authorList>
            <person name="Zhou Z."/>
            <person name="Liu Y."/>
            <person name="Xu W."/>
            <person name="Pan J."/>
            <person name="Luo Z.H."/>
            <person name="Li M."/>
        </authorList>
    </citation>
    <scope>NUCLEOTIDE SEQUENCE [LARGE SCALE GENOMIC DNA]</scope>
    <source>
        <strain evidence="10">SpSt-479</strain>
    </source>
</reference>
<comment type="catalytic activity">
    <reaction evidence="6 8">
        <text>dCMP + ATP = dCDP + ADP</text>
        <dbReference type="Rhea" id="RHEA:25094"/>
        <dbReference type="ChEBI" id="CHEBI:30616"/>
        <dbReference type="ChEBI" id="CHEBI:57566"/>
        <dbReference type="ChEBI" id="CHEBI:58593"/>
        <dbReference type="ChEBI" id="CHEBI:456216"/>
        <dbReference type="EC" id="2.7.4.25"/>
    </reaction>
</comment>
<accession>A0A7V2ZKY8</accession>
<dbReference type="GO" id="GO:0015949">
    <property type="term" value="P:nucleobase-containing small molecule interconversion"/>
    <property type="evidence" value="ECO:0007669"/>
    <property type="project" value="TreeGrafter"/>
</dbReference>
<feature type="binding site" evidence="8">
    <location>
        <begin position="11"/>
        <end position="19"/>
    </location>
    <ligand>
        <name>ATP</name>
        <dbReference type="ChEBI" id="CHEBI:30616"/>
    </ligand>
</feature>
<comment type="catalytic activity">
    <reaction evidence="7 8">
        <text>CMP + ATP = CDP + ADP</text>
        <dbReference type="Rhea" id="RHEA:11600"/>
        <dbReference type="ChEBI" id="CHEBI:30616"/>
        <dbReference type="ChEBI" id="CHEBI:58069"/>
        <dbReference type="ChEBI" id="CHEBI:60377"/>
        <dbReference type="ChEBI" id="CHEBI:456216"/>
        <dbReference type="EC" id="2.7.4.25"/>
    </reaction>
</comment>
<dbReference type="EMBL" id="DSUJ01000008">
    <property type="protein sequence ID" value="HFI91778.1"/>
    <property type="molecule type" value="Genomic_DNA"/>
</dbReference>
<gene>
    <name evidence="8" type="primary">cmk</name>
    <name evidence="10" type="ORF">ENS31_09675</name>
</gene>
<evidence type="ECO:0000256" key="2">
    <source>
        <dbReference type="ARBA" id="ARBA00022679"/>
    </source>
</evidence>
<dbReference type="GO" id="GO:0005524">
    <property type="term" value="F:ATP binding"/>
    <property type="evidence" value="ECO:0007669"/>
    <property type="project" value="UniProtKB-UniRule"/>
</dbReference>
<keyword evidence="2 8" id="KW-0808">Transferase</keyword>
<protein>
    <recommendedName>
        <fullName evidence="8">Cytidylate kinase</fullName>
        <shortName evidence="8">CK</shortName>
        <ecNumber evidence="8">2.7.4.25</ecNumber>
    </recommendedName>
    <alternativeName>
        <fullName evidence="8">Cytidine monophosphate kinase</fullName>
        <shortName evidence="8">CMP kinase</shortName>
    </alternativeName>
</protein>
<comment type="caution">
    <text evidence="10">The sequence shown here is derived from an EMBL/GenBank/DDBJ whole genome shotgun (WGS) entry which is preliminary data.</text>
</comment>
<dbReference type="InterPro" id="IPR003136">
    <property type="entry name" value="Cytidylate_kin"/>
</dbReference>
<dbReference type="GO" id="GO:0005829">
    <property type="term" value="C:cytosol"/>
    <property type="evidence" value="ECO:0007669"/>
    <property type="project" value="TreeGrafter"/>
</dbReference>
<evidence type="ECO:0000256" key="4">
    <source>
        <dbReference type="ARBA" id="ARBA00022777"/>
    </source>
</evidence>
<keyword evidence="5 8" id="KW-0067">ATP-binding</keyword>
<evidence type="ECO:0000256" key="5">
    <source>
        <dbReference type="ARBA" id="ARBA00022840"/>
    </source>
</evidence>
<dbReference type="InterPro" id="IPR011994">
    <property type="entry name" value="Cytidylate_kinase_dom"/>
</dbReference>
<dbReference type="InterPro" id="IPR027417">
    <property type="entry name" value="P-loop_NTPase"/>
</dbReference>